<name>A0A1F7VBI6_9BACT</name>
<protein>
    <submittedName>
        <fullName evidence="2">Uncharacterized protein</fullName>
    </submittedName>
</protein>
<evidence type="ECO:0000256" key="1">
    <source>
        <dbReference type="SAM" id="Phobius"/>
    </source>
</evidence>
<organism evidence="2 3">
    <name type="scientific">Candidatus Uhrbacteria bacterium RIFCSPLOWO2_02_FULL_49_11</name>
    <dbReference type="NCBI Taxonomy" id="1802409"/>
    <lineage>
        <taxon>Bacteria</taxon>
        <taxon>Candidatus Uhriibacteriota</taxon>
    </lineage>
</organism>
<evidence type="ECO:0000313" key="2">
    <source>
        <dbReference type="EMBL" id="OGL87876.1"/>
    </source>
</evidence>
<dbReference type="EMBL" id="MGER01000045">
    <property type="protein sequence ID" value="OGL87876.1"/>
    <property type="molecule type" value="Genomic_DNA"/>
</dbReference>
<comment type="caution">
    <text evidence="2">The sequence shown here is derived from an EMBL/GenBank/DDBJ whole genome shotgun (WGS) entry which is preliminary data.</text>
</comment>
<keyword evidence="1" id="KW-1133">Transmembrane helix</keyword>
<sequence>MVKFINTFLNKLLRHAARGALLIHLIVFGSIGIVIIGGLVQWSIGQNRLARQRSLREMAFEIAEAGVDYYRWHLAHAPNDFQDGTGSTGPYVHIFNNRAGEQIGTFTLTITPPPTGSTMVIVESSGVTLESPHAERVIRARFAIPSLAKFAIAANADMRFGEGTEVFGPTHSNGGIRFDGLAHNLITSARTSYDDPDHSGANEFGVHTHDAPTDPLPPAAAPNRTDIFMAGRQFPVPAVDFTGIINDLADIKTQAQASNGYYSSSGALGYHVTLQSNDTYILKRVNSLQSPPQWCTNQLGQSGWGTWSIGTGGSAQTTLGTHPFPSANVLFFEDHLWIDGQISSARLTIASGKFPENPSTNTSITINNDIIYSAYDGSAVLGLIAQNNINVGLSSENDIRIDAALVAKNGRIGRYYYWTTCGSSYIRSQITLWGMLATNQRYGFAYTDGTGYQTRNITYDASLLYAPPPSFPLTSDQYTLLSWEEVK</sequence>
<evidence type="ECO:0000313" key="3">
    <source>
        <dbReference type="Proteomes" id="UP000178264"/>
    </source>
</evidence>
<accession>A0A1F7VBI6</accession>
<keyword evidence="1" id="KW-0812">Transmembrane</keyword>
<feature type="transmembrane region" description="Helical" evidence="1">
    <location>
        <begin position="21"/>
        <end position="44"/>
    </location>
</feature>
<dbReference type="Proteomes" id="UP000178264">
    <property type="component" value="Unassembled WGS sequence"/>
</dbReference>
<keyword evidence="1" id="KW-0472">Membrane</keyword>
<proteinExistence type="predicted"/>
<dbReference type="AlphaFoldDB" id="A0A1F7VBI6"/>
<gene>
    <name evidence="2" type="ORF">A3I42_03530</name>
</gene>
<reference evidence="2 3" key="1">
    <citation type="journal article" date="2016" name="Nat. Commun.">
        <title>Thousands of microbial genomes shed light on interconnected biogeochemical processes in an aquifer system.</title>
        <authorList>
            <person name="Anantharaman K."/>
            <person name="Brown C.T."/>
            <person name="Hug L.A."/>
            <person name="Sharon I."/>
            <person name="Castelle C.J."/>
            <person name="Probst A.J."/>
            <person name="Thomas B.C."/>
            <person name="Singh A."/>
            <person name="Wilkins M.J."/>
            <person name="Karaoz U."/>
            <person name="Brodie E.L."/>
            <person name="Williams K.H."/>
            <person name="Hubbard S.S."/>
            <person name="Banfield J.F."/>
        </authorList>
    </citation>
    <scope>NUCLEOTIDE SEQUENCE [LARGE SCALE GENOMIC DNA]</scope>
</reference>